<evidence type="ECO:0000256" key="2">
    <source>
        <dbReference type="SAM" id="Phobius"/>
    </source>
</evidence>
<keyword evidence="6" id="KW-1185">Reference proteome</keyword>
<accession>A0A6N6NLL9</accession>
<reference evidence="5 6" key="1">
    <citation type="submission" date="2019-09" db="EMBL/GenBank/DDBJ databases">
        <title>Whole genome shotgun sequencing (WGS) of Ellagibacter isourolithinifaciens DSM 104140(T) and Adlercreutzia muris DSM 29508(T).</title>
        <authorList>
            <person name="Stoll D.A."/>
            <person name="Danylec N."/>
            <person name="Huch M."/>
        </authorList>
    </citation>
    <scope>NUCLEOTIDE SEQUENCE [LARGE SCALE GENOMIC DNA]</scope>
    <source>
        <strain evidence="5 6">DSM 104140</strain>
    </source>
</reference>
<comment type="caution">
    <text evidence="5">The sequence shown here is derived from an EMBL/GenBank/DDBJ whole genome shotgun (WGS) entry which is preliminary data.</text>
</comment>
<keyword evidence="3" id="KW-0732">Signal</keyword>
<dbReference type="InterPro" id="IPR022464">
    <property type="entry name" value="Strep_pil_isopept_link"/>
</dbReference>
<dbReference type="Gene3D" id="2.60.40.1140">
    <property type="entry name" value="Collagen-binding surface protein Cna, B-type domain"/>
    <property type="match status" value="1"/>
</dbReference>
<gene>
    <name evidence="5" type="ORF">F8C90_10210</name>
</gene>
<proteinExistence type="predicted"/>
<dbReference type="Pfam" id="PF12892">
    <property type="entry name" value="FctA"/>
    <property type="match status" value="8"/>
</dbReference>
<feature type="region of interest" description="Disordered" evidence="1">
    <location>
        <begin position="1648"/>
        <end position="1675"/>
    </location>
</feature>
<keyword evidence="2" id="KW-0812">Transmembrane</keyword>
<feature type="chain" id="PRO_5026679686" evidence="3">
    <location>
        <begin position="28"/>
        <end position="2040"/>
    </location>
</feature>
<dbReference type="Pfam" id="PF00092">
    <property type="entry name" value="VWA"/>
    <property type="match status" value="1"/>
</dbReference>
<evidence type="ECO:0000313" key="5">
    <source>
        <dbReference type="EMBL" id="KAB1635990.1"/>
    </source>
</evidence>
<keyword evidence="2" id="KW-0472">Membrane</keyword>
<dbReference type="RefSeq" id="WP_158050412.1">
    <property type="nucleotide sequence ID" value="NZ_WAJR01000039.1"/>
</dbReference>
<dbReference type="InterPro" id="IPR055382">
    <property type="entry name" value="DUF7601"/>
</dbReference>
<feature type="domain" description="VWFA" evidence="4">
    <location>
        <begin position="129"/>
        <end position="379"/>
    </location>
</feature>
<dbReference type="PROSITE" id="PS50234">
    <property type="entry name" value="VWFA"/>
    <property type="match status" value="1"/>
</dbReference>
<protein>
    <submittedName>
        <fullName evidence="5">VWA domain-containing protein</fullName>
    </submittedName>
</protein>
<dbReference type="GeneID" id="98658781"/>
<evidence type="ECO:0000259" key="4">
    <source>
        <dbReference type="PROSITE" id="PS50234"/>
    </source>
</evidence>
<dbReference type="InterPro" id="IPR038174">
    <property type="entry name" value="Strep_pil_link_sf"/>
</dbReference>
<feature type="signal peptide" evidence="3">
    <location>
        <begin position="1"/>
        <end position="27"/>
    </location>
</feature>
<keyword evidence="2" id="KW-1133">Transmembrane helix</keyword>
<dbReference type="NCBIfam" id="TIGR03786">
    <property type="entry name" value="strep_pil_rpt"/>
    <property type="match status" value="4"/>
</dbReference>
<feature type="region of interest" description="Disordered" evidence="1">
    <location>
        <begin position="1970"/>
        <end position="1994"/>
    </location>
</feature>
<dbReference type="Gene3D" id="2.60.40.3050">
    <property type="match status" value="8"/>
</dbReference>
<feature type="transmembrane region" description="Helical" evidence="2">
    <location>
        <begin position="2006"/>
        <end position="2030"/>
    </location>
</feature>
<dbReference type="SMART" id="SM00327">
    <property type="entry name" value="VWA"/>
    <property type="match status" value="1"/>
</dbReference>
<sequence>MKRTKLRNILLSALLALTVGMPTLSFADESASAGSGASGAGTTPYAAGDKDTVADPNTASTWRDWGLDYSTQSVGRIWTDKTVSTEGIALTGADGTITIEKSSEADFLTAFSALSSTSNLKSTVAQPLDIVLVLDASGSMDDPMGNGDNTKRIDALKVAANSFIDEIAKQNASISDPAQQHRVSLVKFAGKKNNQVGNDTYRDGRYTYNYSQVMKNLTSCVGSLADDLKSTVNAIKPAGATQADYGLELADGQTSGRENAKKIVVFFTDGSPTSSSGFESGVASSAVTAAKSMKDAGATIYSVGIFSGANPAPDPTNSGTSRENKFMHAVSSNYPTASYTNQGFIFDNWVWNFGARATNSDFYKAASNAADLKTLFDEISQEITSSTGLPTEVQQGYDPSTSGYITFTDQLGDYMKVDSFTTIVFAKQLFQNPVKSTSGNVDTYTFSGEAGNVLYPSGNLSSIVITVTKSDDLATGDFVEVKIPASLIPLRHFQIDESAGTGNVDVTFPIRVFFESSVKEDVESALANPDAALAAYIEANAAGDGVAFYANKWNGGEDGDVLAAFTPAKSNSYYYMTEETPIYTDEACTVPAKGALNAGGTYYYKRSWYDIGNGQATPQSGAIQFSGNISESLFGYIGTDASGNAVFKPGTPRITYIDELRTPKDSNPTATAATVLNPLWSGSSIACHLGNNGKLVIEKPGTLAISKSLVVPEGYDRADFANDTFTFTIEIDKAEGQEFSAEVRDVNNEPVGDAFTIAFDNNGKAMHSLKDGERLYIRGLSAGWEYLVSEQPTTGFDQIAPAENNDPQAATGTIAAGAQATAEFTNAYRPSGTLDNDDALVVKKVLTGRSWTDNDVFRFILTPVTDNAPMPLGENGEPNGVLTLTKQDLADGGYAAGTFGNITYTKPGTYVYEISEDQSVGAGAGMSLSQARYRVVVTVTEELAGQGDDAIHQGILNVSSIMVQIADDDGASVQSDDGVDAATFTNEFAAREAKWNPAVKKEYTDNSGANPLARGMFNFRIEPVTDWAPMPANPIGAVNADGSVTFGDIVFTGDMIGESFEYRITELVPDGAGNWINVADADASLLQTGMIYDESTWVVRVDIASEIVDDEPVVVWTASYQLADAAQGSQVESFATFRNSYTPESVIVPAGDFAAGTKTLAGRDMLPNETFGFVLLPGDDVTQSAIANGAVRLTSTDAVALRGTNGQAVDFSFGDATFTKSGAYTFMVRENSWNSQRIPADGTQGMAFDRHTATIVVTVTDNNGVLAATRTVENSLDFTNRYTAEGDYAGLVLSKTLNGRDMDQGEFTFHIAGTNDAAAALLGGDGTRTFVNSEPRAAGVAYEATLLTDLHFTQDDAGKTFTFDVFENVPSIGAPGMTYDKAMHSVAISVASDNAGALVITTTVDGAAGNKVSFTNAYAADPATFDTQAGFGLYKVLEGRDWEANDAFSFLLEPLTMGAPLPGDTIVTVGADMVDPATGHAPISFGDITYNQVGVYKYRVTEINAGYIIGGVKYSSNAAEFTVTVTDLDENGVHTGKLVATAQLTTTPNTREFTNVAGFEYDDNQIPVNAFKRFTNNSAVEMPDMTGLFTFTLTAAEANAPMPVATTAHNDADGSVDFGVITFDASLFDNGPIVINSAPVADAANEPSAADKAVASDVPAAKPAGDGPTTDNPPADANTLVFHYTITEKAGGHADVTNDPNPAFTFEVTVTRDNAGNVTANVTNVQDYVKGTSLRTFTNTYTYTPPVIPDPDPIFAAPVAKKILEGRALVAGEFSFELLENGKVVSTGTNDADGNVVFSDIKFTEAGTHIYTMREIGAGTTAAGVAYDATTYQVTADVVEIDNELRVDFAIDGADGAVFKNAYKAKGTTVIIGATKTLEGRTLAAGEFTFKLTGADGRTYEAKNAADGRIEFPAIDFDKVGTYDFTLVEMNDGQAGITYDGRSYKVTVVVTDDGKGNLVANVTWPNGTPPTFKNTYTKPAPAVTPGTPGTPGKSPARFAKTGDETMPIACVATLAILAAGAVGAAAFGALRKREKGDEKQ</sequence>
<feature type="compositionally biased region" description="Low complexity" evidence="1">
    <location>
        <begin position="1979"/>
        <end position="1994"/>
    </location>
</feature>
<dbReference type="InterPro" id="IPR002035">
    <property type="entry name" value="VWF_A"/>
</dbReference>
<dbReference type="Proteomes" id="UP000468668">
    <property type="component" value="Unassembled WGS sequence"/>
</dbReference>
<evidence type="ECO:0000313" key="6">
    <source>
        <dbReference type="Proteomes" id="UP000468668"/>
    </source>
</evidence>
<dbReference type="EMBL" id="WAJR01000039">
    <property type="protein sequence ID" value="KAB1635990.1"/>
    <property type="molecule type" value="Genomic_DNA"/>
</dbReference>
<dbReference type="OrthoDB" id="3170565at2"/>
<dbReference type="CDD" id="cd00198">
    <property type="entry name" value="vWFA"/>
    <property type="match status" value="1"/>
</dbReference>
<feature type="region of interest" description="Disordered" evidence="1">
    <location>
        <begin position="32"/>
        <end position="53"/>
    </location>
</feature>
<dbReference type="SUPFAM" id="SSF53300">
    <property type="entry name" value="vWA-like"/>
    <property type="match status" value="1"/>
</dbReference>
<evidence type="ECO:0000256" key="1">
    <source>
        <dbReference type="SAM" id="MobiDB-lite"/>
    </source>
</evidence>
<organism evidence="5 6">
    <name type="scientific">Ellagibacter isourolithinifaciens</name>
    <dbReference type="NCBI Taxonomy" id="2137581"/>
    <lineage>
        <taxon>Bacteria</taxon>
        <taxon>Bacillati</taxon>
        <taxon>Actinomycetota</taxon>
        <taxon>Coriobacteriia</taxon>
        <taxon>Eggerthellales</taxon>
        <taxon>Eggerthellaceae</taxon>
        <taxon>Ellagibacter</taxon>
    </lineage>
</organism>
<dbReference type="Pfam" id="PF24547">
    <property type="entry name" value="DUF7601"/>
    <property type="match status" value="1"/>
</dbReference>
<dbReference type="Gene3D" id="3.40.50.410">
    <property type="entry name" value="von Willebrand factor, type A domain"/>
    <property type="match status" value="1"/>
</dbReference>
<name>A0A6N6NLL9_9ACTN</name>
<dbReference type="InterPro" id="IPR036465">
    <property type="entry name" value="vWFA_dom_sf"/>
</dbReference>
<evidence type="ECO:0000256" key="3">
    <source>
        <dbReference type="SAM" id="SignalP"/>
    </source>
</evidence>